<dbReference type="RefSeq" id="XP_025433281.1">
    <property type="nucleotide sequence ID" value="XM_025574440.1"/>
</dbReference>
<dbReference type="STRING" id="1450539.A0A318ZIG1"/>
<dbReference type="Proteomes" id="UP000248349">
    <property type="component" value="Unassembled WGS sequence"/>
</dbReference>
<keyword evidence="2" id="KW-1185">Reference proteome</keyword>
<protein>
    <submittedName>
        <fullName evidence="1">Uncharacterized protein</fullName>
    </submittedName>
</protein>
<accession>A0A318ZIG1</accession>
<gene>
    <name evidence="1" type="ORF">BP01DRAFT_354498</name>
</gene>
<evidence type="ECO:0000313" key="2">
    <source>
        <dbReference type="Proteomes" id="UP000248349"/>
    </source>
</evidence>
<name>A0A318ZIG1_9EURO</name>
<organism evidence="1 2">
    <name type="scientific">Aspergillus saccharolyticus JOP 1030-1</name>
    <dbReference type="NCBI Taxonomy" id="1450539"/>
    <lineage>
        <taxon>Eukaryota</taxon>
        <taxon>Fungi</taxon>
        <taxon>Dikarya</taxon>
        <taxon>Ascomycota</taxon>
        <taxon>Pezizomycotina</taxon>
        <taxon>Eurotiomycetes</taxon>
        <taxon>Eurotiomycetidae</taxon>
        <taxon>Eurotiales</taxon>
        <taxon>Aspergillaceae</taxon>
        <taxon>Aspergillus</taxon>
        <taxon>Aspergillus subgen. Circumdati</taxon>
    </lineage>
</organism>
<dbReference type="InterPro" id="IPR058940">
    <property type="entry name" value="mS26_fungi"/>
</dbReference>
<dbReference type="EMBL" id="KZ821224">
    <property type="protein sequence ID" value="PYH47299.1"/>
    <property type="molecule type" value="Genomic_DNA"/>
</dbReference>
<reference evidence="1 2" key="1">
    <citation type="submission" date="2016-12" db="EMBL/GenBank/DDBJ databases">
        <title>The genomes of Aspergillus section Nigri reveals drivers in fungal speciation.</title>
        <authorList>
            <consortium name="DOE Joint Genome Institute"/>
            <person name="Vesth T.C."/>
            <person name="Nybo J."/>
            <person name="Theobald S."/>
            <person name="Brandl J."/>
            <person name="Frisvad J.C."/>
            <person name="Nielsen K.F."/>
            <person name="Lyhne E.K."/>
            <person name="Kogle M.E."/>
            <person name="Kuo A."/>
            <person name="Riley R."/>
            <person name="Clum A."/>
            <person name="Nolan M."/>
            <person name="Lipzen A."/>
            <person name="Salamov A."/>
            <person name="Henrissat B."/>
            <person name="Wiebenga A."/>
            <person name="De Vries R.P."/>
            <person name="Grigoriev I.V."/>
            <person name="Mortensen U.H."/>
            <person name="Andersen M.R."/>
            <person name="Baker S.E."/>
        </authorList>
    </citation>
    <scope>NUCLEOTIDE SEQUENCE [LARGE SCALE GENOMIC DNA]</scope>
    <source>
        <strain evidence="1 2">JOP 1030-1</strain>
    </source>
</reference>
<dbReference type="GeneID" id="37075668"/>
<dbReference type="CDD" id="cd23703">
    <property type="entry name" value="mS26_PET12"/>
    <property type="match status" value="1"/>
</dbReference>
<dbReference type="Pfam" id="PF26163">
    <property type="entry name" value="mS26"/>
    <property type="match status" value="1"/>
</dbReference>
<proteinExistence type="predicted"/>
<sequence length="287" mass="32994">MALFRNPRTAAVQLRGFATSSSLRVGPESPSFIDVPRVLQPNLPSKPRVKGVLPVPREIFPSRRTDKPTEAYISAATPLPTKEKRADPNDPNYEYIEQKKQMAEMRRQNLREGLLELHARKQATDKTMKWRSEQKQQLREQVLRQPERLDVQLTQNTIVKAMLPKRTPVLPCPGKEALLRKSTRRFQRKQAQKKAARGEHLHELYMNARQFIVDETQLAAEIERVFPDDHNPAWRSDQQEGKNIWNLGYPQTVSSLVNEGTKTESARFNAIQARIKKLGEEITGGKF</sequence>
<dbReference type="AlphaFoldDB" id="A0A318ZIG1"/>
<evidence type="ECO:0000313" key="1">
    <source>
        <dbReference type="EMBL" id="PYH47299.1"/>
    </source>
</evidence>
<dbReference type="OrthoDB" id="5223508at2759"/>